<dbReference type="AlphaFoldDB" id="A0A2S5TBU3"/>
<accession>A0A2S5TBU3</accession>
<protein>
    <submittedName>
        <fullName evidence="2">Uncharacterized protein</fullName>
    </submittedName>
</protein>
<name>A0A2S5TBU3_9GAMM</name>
<keyword evidence="3" id="KW-1185">Reference proteome</keyword>
<keyword evidence="1" id="KW-0472">Membrane</keyword>
<evidence type="ECO:0000256" key="1">
    <source>
        <dbReference type="SAM" id="Phobius"/>
    </source>
</evidence>
<keyword evidence="1" id="KW-1133">Transmembrane helix</keyword>
<dbReference type="EMBL" id="PSNW01000012">
    <property type="protein sequence ID" value="PPE72436.1"/>
    <property type="molecule type" value="Genomic_DNA"/>
</dbReference>
<sequence>MAVIEIMPWMKRVLGDRWVAGRSLLEACGSWRPIGKLARVAAARAAWIRLIRSSRCVPRRGLQRSRHRPKALQHVTMDCPFTDDSPKLRPLYLSDLNRQISQHYPKHPDERDSPAQTKAWLAFVLGFAITLASLPFFPASLAKIVALSGLALETLAGVFIVLSQVRSMDREKMKQDFAAELDADYQAQTRVVGWIRSHGRQDISNGLRFVKNRLGTFSRRSGLLLGGMEKLGALPVLVALFLQFRDFELGWPPGINFTEALLGFVILVLYVGGLLAQSLKLRLHVYESLLEEALYQESGS</sequence>
<comment type="caution">
    <text evidence="2">The sequence shown here is derived from an EMBL/GenBank/DDBJ whole genome shotgun (WGS) entry which is preliminary data.</text>
</comment>
<organism evidence="2 3">
    <name type="scientific">Solimonas fluminis</name>
    <dbReference type="NCBI Taxonomy" id="2086571"/>
    <lineage>
        <taxon>Bacteria</taxon>
        <taxon>Pseudomonadati</taxon>
        <taxon>Pseudomonadota</taxon>
        <taxon>Gammaproteobacteria</taxon>
        <taxon>Nevskiales</taxon>
        <taxon>Nevskiaceae</taxon>
        <taxon>Solimonas</taxon>
    </lineage>
</organism>
<feature type="transmembrane region" description="Helical" evidence="1">
    <location>
        <begin position="223"/>
        <end position="242"/>
    </location>
</feature>
<dbReference type="Proteomes" id="UP000238220">
    <property type="component" value="Unassembled WGS sequence"/>
</dbReference>
<proteinExistence type="predicted"/>
<feature type="transmembrane region" description="Helical" evidence="1">
    <location>
        <begin position="119"/>
        <end position="138"/>
    </location>
</feature>
<gene>
    <name evidence="2" type="ORF">C3942_17995</name>
</gene>
<reference evidence="2 3" key="1">
    <citation type="submission" date="2018-02" db="EMBL/GenBank/DDBJ databases">
        <title>Genome sequencing of Solimonas sp. HR-BB.</title>
        <authorList>
            <person name="Lee Y."/>
            <person name="Jeon C.O."/>
        </authorList>
    </citation>
    <scope>NUCLEOTIDE SEQUENCE [LARGE SCALE GENOMIC DNA]</scope>
    <source>
        <strain evidence="2 3">HR-BB</strain>
    </source>
</reference>
<keyword evidence="1" id="KW-0812">Transmembrane</keyword>
<evidence type="ECO:0000313" key="2">
    <source>
        <dbReference type="EMBL" id="PPE72436.1"/>
    </source>
</evidence>
<evidence type="ECO:0000313" key="3">
    <source>
        <dbReference type="Proteomes" id="UP000238220"/>
    </source>
</evidence>
<feature type="transmembrane region" description="Helical" evidence="1">
    <location>
        <begin position="254"/>
        <end position="276"/>
    </location>
</feature>
<feature type="transmembrane region" description="Helical" evidence="1">
    <location>
        <begin position="144"/>
        <end position="165"/>
    </location>
</feature>